<evidence type="ECO:0000313" key="2">
    <source>
        <dbReference type="EMBL" id="MBB2926582.1"/>
    </source>
</evidence>
<keyword evidence="1" id="KW-0472">Membrane</keyword>
<keyword evidence="1" id="KW-1133">Transmembrane helix</keyword>
<dbReference type="EMBL" id="JACHVZ010000003">
    <property type="protein sequence ID" value="MBB2926582.1"/>
    <property type="molecule type" value="Genomic_DNA"/>
</dbReference>
<reference evidence="3 4" key="1">
    <citation type="submission" date="2018-06" db="EMBL/GenBank/DDBJ databases">
        <title>Genomic Encyclopedia of Type Strains, Phase IV (KMG-V): Genome sequencing to study the core and pangenomes of soil and plant-associated prokaryotes.</title>
        <authorList>
            <person name="Whitman W."/>
        </authorList>
    </citation>
    <scope>NUCLEOTIDE SEQUENCE [LARGE SCALE GENOMIC DNA]</scope>
    <source>
        <strain evidence="3 4">SRCL-318</strain>
        <strain evidence="2 5">SRMrh-85</strain>
    </source>
</reference>
<feature type="transmembrane region" description="Helical" evidence="1">
    <location>
        <begin position="25"/>
        <end position="50"/>
    </location>
</feature>
<accession>A0A2U1AN20</accession>
<feature type="transmembrane region" description="Helical" evidence="1">
    <location>
        <begin position="70"/>
        <end position="90"/>
    </location>
</feature>
<proteinExistence type="predicted"/>
<feature type="transmembrane region" description="Helical" evidence="1">
    <location>
        <begin position="110"/>
        <end position="136"/>
    </location>
</feature>
<protein>
    <recommendedName>
        <fullName evidence="6">Transmembrane protein</fullName>
    </recommendedName>
</protein>
<organism evidence="3 4">
    <name type="scientific">Paraburkholderia silvatlantica</name>
    <dbReference type="NCBI Taxonomy" id="321895"/>
    <lineage>
        <taxon>Bacteria</taxon>
        <taxon>Pseudomonadati</taxon>
        <taxon>Pseudomonadota</taxon>
        <taxon>Betaproteobacteria</taxon>
        <taxon>Burkholderiales</taxon>
        <taxon>Burkholderiaceae</taxon>
        <taxon>Paraburkholderia</taxon>
    </lineage>
</organism>
<keyword evidence="5" id="KW-1185">Reference proteome</keyword>
<evidence type="ECO:0000313" key="3">
    <source>
        <dbReference type="EMBL" id="PYE14860.1"/>
    </source>
</evidence>
<evidence type="ECO:0000313" key="4">
    <source>
        <dbReference type="Proteomes" id="UP000247772"/>
    </source>
</evidence>
<dbReference type="EMBL" id="QJSQ01000036">
    <property type="protein sequence ID" value="PYE14860.1"/>
    <property type="molecule type" value="Genomic_DNA"/>
</dbReference>
<keyword evidence="1" id="KW-0812">Transmembrane</keyword>
<evidence type="ECO:0000256" key="1">
    <source>
        <dbReference type="SAM" id="Phobius"/>
    </source>
</evidence>
<dbReference type="Proteomes" id="UP000533533">
    <property type="component" value="Unassembled WGS sequence"/>
</dbReference>
<name>A0A2U1AN20_9BURK</name>
<evidence type="ECO:0008006" key="6">
    <source>
        <dbReference type="Google" id="ProtNLM"/>
    </source>
</evidence>
<gene>
    <name evidence="3" type="ORF">C7410_13631</name>
    <name evidence="2" type="ORF">FHX59_000991</name>
</gene>
<evidence type="ECO:0000313" key="5">
    <source>
        <dbReference type="Proteomes" id="UP000533533"/>
    </source>
</evidence>
<sequence length="146" mass="15500">MASAHVSGQPPRPGSHLEPTRAQRVAGWLGLCAVPLIWLLHLALGVTLVSTACADAVTRDPMPGWHGTQWILGVASACALVLALAITYAAGRAWRKIANVAHEKRDARRFIAWCGAATSVAFTFGLAFSICILIAAPIERLCTAFD</sequence>
<dbReference type="Proteomes" id="UP000247772">
    <property type="component" value="Unassembled WGS sequence"/>
</dbReference>
<dbReference type="RefSeq" id="WP_110382876.1">
    <property type="nucleotide sequence ID" value="NZ_JACHVZ010000003.1"/>
</dbReference>
<dbReference type="OrthoDB" id="9103113at2"/>
<dbReference type="AlphaFoldDB" id="A0A2U1AN20"/>
<comment type="caution">
    <text evidence="3">The sequence shown here is derived from an EMBL/GenBank/DDBJ whole genome shotgun (WGS) entry which is preliminary data.</text>
</comment>